<evidence type="ECO:0000313" key="2">
    <source>
        <dbReference type="Proteomes" id="UP001516400"/>
    </source>
</evidence>
<protein>
    <recommendedName>
        <fullName evidence="3">Reverse transcriptase domain-containing protein</fullName>
    </recommendedName>
</protein>
<dbReference type="Proteomes" id="UP001516400">
    <property type="component" value="Unassembled WGS sequence"/>
</dbReference>
<sequence>MDYLLINVSAGDMSLFADDTTFLNKSISQAERWFTANRLKLNIDKTQILISTKTPNENEDPIRLNKTKLWGSSVDAERICLQQKKAIRAMAGANLNESF</sequence>
<accession>A0ABD2MJ73</accession>
<evidence type="ECO:0000313" key="1">
    <source>
        <dbReference type="EMBL" id="KAL3266370.1"/>
    </source>
</evidence>
<dbReference type="AlphaFoldDB" id="A0ABD2MJ73"/>
<name>A0ABD2MJ73_9CUCU</name>
<gene>
    <name evidence="1" type="ORF">HHI36_010547</name>
</gene>
<comment type="caution">
    <text evidence="1">The sequence shown here is derived from an EMBL/GenBank/DDBJ whole genome shotgun (WGS) entry which is preliminary data.</text>
</comment>
<proteinExistence type="predicted"/>
<reference evidence="1 2" key="1">
    <citation type="journal article" date="2021" name="BMC Biol.">
        <title>Horizontally acquired antibacterial genes associated with adaptive radiation of ladybird beetles.</title>
        <authorList>
            <person name="Li H.S."/>
            <person name="Tang X.F."/>
            <person name="Huang Y.H."/>
            <person name="Xu Z.Y."/>
            <person name="Chen M.L."/>
            <person name="Du X.Y."/>
            <person name="Qiu B.Y."/>
            <person name="Chen P.T."/>
            <person name="Zhang W."/>
            <person name="Slipinski A."/>
            <person name="Escalona H.E."/>
            <person name="Waterhouse R.M."/>
            <person name="Zwick A."/>
            <person name="Pang H."/>
        </authorList>
    </citation>
    <scope>NUCLEOTIDE SEQUENCE [LARGE SCALE GENOMIC DNA]</scope>
    <source>
        <strain evidence="1">SYSU2018</strain>
    </source>
</reference>
<organism evidence="1 2">
    <name type="scientific">Cryptolaemus montrouzieri</name>
    <dbReference type="NCBI Taxonomy" id="559131"/>
    <lineage>
        <taxon>Eukaryota</taxon>
        <taxon>Metazoa</taxon>
        <taxon>Ecdysozoa</taxon>
        <taxon>Arthropoda</taxon>
        <taxon>Hexapoda</taxon>
        <taxon>Insecta</taxon>
        <taxon>Pterygota</taxon>
        <taxon>Neoptera</taxon>
        <taxon>Endopterygota</taxon>
        <taxon>Coleoptera</taxon>
        <taxon>Polyphaga</taxon>
        <taxon>Cucujiformia</taxon>
        <taxon>Coccinelloidea</taxon>
        <taxon>Coccinellidae</taxon>
        <taxon>Scymninae</taxon>
        <taxon>Scymnini</taxon>
        <taxon>Cryptolaemus</taxon>
    </lineage>
</organism>
<dbReference type="EMBL" id="JABFTP020000001">
    <property type="protein sequence ID" value="KAL3266370.1"/>
    <property type="molecule type" value="Genomic_DNA"/>
</dbReference>
<keyword evidence="2" id="KW-1185">Reference proteome</keyword>
<evidence type="ECO:0008006" key="3">
    <source>
        <dbReference type="Google" id="ProtNLM"/>
    </source>
</evidence>